<evidence type="ECO:0000256" key="2">
    <source>
        <dbReference type="ARBA" id="ARBA00006706"/>
    </source>
</evidence>
<dbReference type="InterPro" id="IPR008949">
    <property type="entry name" value="Isoprenoid_synthase_dom_sf"/>
</dbReference>
<organism evidence="7 8">
    <name type="scientific">Namhaeicola litoreus</name>
    <dbReference type="NCBI Taxonomy" id="1052145"/>
    <lineage>
        <taxon>Bacteria</taxon>
        <taxon>Pseudomonadati</taxon>
        <taxon>Bacteroidota</taxon>
        <taxon>Flavobacteriia</taxon>
        <taxon>Flavobacteriales</taxon>
        <taxon>Flavobacteriaceae</taxon>
        <taxon>Namhaeicola</taxon>
    </lineage>
</organism>
<protein>
    <submittedName>
        <fullName evidence="7">Polyprenyl synthetase family protein</fullName>
        <ecNumber evidence="7">2.5.1.-</ecNumber>
    </submittedName>
</protein>
<dbReference type="InterPro" id="IPR000092">
    <property type="entry name" value="Polyprenyl_synt"/>
</dbReference>
<evidence type="ECO:0000313" key="8">
    <source>
        <dbReference type="Proteomes" id="UP001597201"/>
    </source>
</evidence>
<dbReference type="Pfam" id="PF00348">
    <property type="entry name" value="polyprenyl_synt"/>
    <property type="match status" value="1"/>
</dbReference>
<keyword evidence="3 6" id="KW-0808">Transferase</keyword>
<dbReference type="EC" id="2.5.1.-" evidence="7"/>
<dbReference type="CDD" id="cd00685">
    <property type="entry name" value="Trans_IPPS_HT"/>
    <property type="match status" value="1"/>
</dbReference>
<evidence type="ECO:0000256" key="6">
    <source>
        <dbReference type="RuleBase" id="RU004466"/>
    </source>
</evidence>
<evidence type="ECO:0000256" key="3">
    <source>
        <dbReference type="ARBA" id="ARBA00022679"/>
    </source>
</evidence>
<evidence type="ECO:0000313" key="7">
    <source>
        <dbReference type="EMBL" id="MFD1314329.1"/>
    </source>
</evidence>
<dbReference type="PANTHER" id="PTHR12001:SF85">
    <property type="entry name" value="SHORT CHAIN ISOPRENYL DIPHOSPHATE SYNTHASE"/>
    <property type="match status" value="1"/>
</dbReference>
<proteinExistence type="inferred from homology"/>
<evidence type="ECO:0000256" key="1">
    <source>
        <dbReference type="ARBA" id="ARBA00001946"/>
    </source>
</evidence>
<dbReference type="Gene3D" id="1.10.600.10">
    <property type="entry name" value="Farnesyl Diphosphate Synthase"/>
    <property type="match status" value="1"/>
</dbReference>
<name>A0ABW3Y0R1_9FLAO</name>
<comment type="similarity">
    <text evidence="2 6">Belongs to the FPP/GGPP synthase family.</text>
</comment>
<evidence type="ECO:0000256" key="4">
    <source>
        <dbReference type="ARBA" id="ARBA00022723"/>
    </source>
</evidence>
<dbReference type="PROSITE" id="PS00444">
    <property type="entry name" value="POLYPRENYL_SYNTHASE_2"/>
    <property type="match status" value="1"/>
</dbReference>
<accession>A0ABW3Y0R1</accession>
<dbReference type="SUPFAM" id="SSF48576">
    <property type="entry name" value="Terpenoid synthases"/>
    <property type="match status" value="1"/>
</dbReference>
<dbReference type="RefSeq" id="WP_377175823.1">
    <property type="nucleotide sequence ID" value="NZ_JBHTMY010000001.1"/>
</dbReference>
<keyword evidence="5" id="KW-0460">Magnesium</keyword>
<comment type="cofactor">
    <cofactor evidence="1">
        <name>Mg(2+)</name>
        <dbReference type="ChEBI" id="CHEBI:18420"/>
    </cofactor>
</comment>
<gene>
    <name evidence="7" type="ORF">ACFQ39_01780</name>
</gene>
<dbReference type="SFLD" id="SFLDG01017">
    <property type="entry name" value="Polyprenyl_Transferase_Like"/>
    <property type="match status" value="1"/>
</dbReference>
<reference evidence="8" key="1">
    <citation type="journal article" date="2019" name="Int. J. Syst. Evol. Microbiol.">
        <title>The Global Catalogue of Microorganisms (GCM) 10K type strain sequencing project: providing services to taxonomists for standard genome sequencing and annotation.</title>
        <authorList>
            <consortium name="The Broad Institute Genomics Platform"/>
            <consortium name="The Broad Institute Genome Sequencing Center for Infectious Disease"/>
            <person name="Wu L."/>
            <person name="Ma J."/>
        </authorList>
    </citation>
    <scope>NUCLEOTIDE SEQUENCE [LARGE SCALE GENOMIC DNA]</scope>
    <source>
        <strain evidence="8">CCUG 61485</strain>
    </source>
</reference>
<sequence length="324" mass="37053">MEISTYQKVFEKYLESIIENEQNLEPRNLYDPIWYIMSIGGKRLRPVLTMMGCDVFKGDINSALPAALAVEMFHNFTLIHDDIMDNADLRRGKQTVHVKWDVNTGILSGDALMVMANQYFEFYEGESFKKIIKLFNETALKVCEGQQMDMDFEKSNGVSLSEYYKMISLKTGVLIGSALKMGAIVSNAKDKEANLIYEFGLALGIAFQLQDDFLDSFGDESFGKTIGGDIVEGKKTFLMLKTLEACTPEEKLKLLSANSTNENEIERIKWVKDLFKKYKADVLLKNEIDFYTKKAFEYLEDMKMPSEKKLILNSFGQYLMGRKI</sequence>
<dbReference type="SFLD" id="SFLDS00005">
    <property type="entry name" value="Isoprenoid_Synthase_Type_I"/>
    <property type="match status" value="1"/>
</dbReference>
<dbReference type="GO" id="GO:0016740">
    <property type="term" value="F:transferase activity"/>
    <property type="evidence" value="ECO:0007669"/>
    <property type="project" value="UniProtKB-KW"/>
</dbReference>
<dbReference type="EMBL" id="JBHTMY010000001">
    <property type="protein sequence ID" value="MFD1314329.1"/>
    <property type="molecule type" value="Genomic_DNA"/>
</dbReference>
<dbReference type="InterPro" id="IPR033749">
    <property type="entry name" value="Polyprenyl_synt_CS"/>
</dbReference>
<dbReference type="PROSITE" id="PS00723">
    <property type="entry name" value="POLYPRENYL_SYNTHASE_1"/>
    <property type="match status" value="1"/>
</dbReference>
<keyword evidence="4" id="KW-0479">Metal-binding</keyword>
<keyword evidence="8" id="KW-1185">Reference proteome</keyword>
<dbReference type="PANTHER" id="PTHR12001">
    <property type="entry name" value="GERANYLGERANYL PYROPHOSPHATE SYNTHASE"/>
    <property type="match status" value="1"/>
</dbReference>
<dbReference type="Proteomes" id="UP001597201">
    <property type="component" value="Unassembled WGS sequence"/>
</dbReference>
<evidence type="ECO:0000256" key="5">
    <source>
        <dbReference type="ARBA" id="ARBA00022842"/>
    </source>
</evidence>
<comment type="caution">
    <text evidence="7">The sequence shown here is derived from an EMBL/GenBank/DDBJ whole genome shotgun (WGS) entry which is preliminary data.</text>
</comment>